<proteinExistence type="predicted"/>
<evidence type="ECO:0000313" key="2">
    <source>
        <dbReference type="Proteomes" id="UP000886653"/>
    </source>
</evidence>
<sequence>MGVKEEYVGLFDNKYIASNDEEDFVENLTGVKIKVCFSKVPFWRSVKGTQFMDWIDAKKLADSQSQRAITEKEDLLFDGKDLDIDPEVIKAALEDEFMAFEKP</sequence>
<dbReference type="AlphaFoldDB" id="A0A9P6T6X4"/>
<accession>A0A9P6T6X4</accession>
<protein>
    <submittedName>
        <fullName evidence="1">Uncharacterized protein</fullName>
    </submittedName>
</protein>
<comment type="caution">
    <text evidence="1">The sequence shown here is derived from an EMBL/GenBank/DDBJ whole genome shotgun (WGS) entry which is preliminary data.</text>
</comment>
<dbReference type="EMBL" id="MU167413">
    <property type="protein sequence ID" value="KAG0140889.1"/>
    <property type="molecule type" value="Genomic_DNA"/>
</dbReference>
<name>A0A9P6T6X4_9BASI</name>
<reference evidence="1" key="1">
    <citation type="submission" date="2013-11" db="EMBL/GenBank/DDBJ databases">
        <title>Genome sequence of the fusiform rust pathogen reveals effectors for host alternation and coevolution with pine.</title>
        <authorList>
            <consortium name="DOE Joint Genome Institute"/>
            <person name="Smith K."/>
            <person name="Pendleton A."/>
            <person name="Kubisiak T."/>
            <person name="Anderson C."/>
            <person name="Salamov A."/>
            <person name="Aerts A."/>
            <person name="Riley R."/>
            <person name="Clum A."/>
            <person name="Lindquist E."/>
            <person name="Ence D."/>
            <person name="Campbell M."/>
            <person name="Kronenberg Z."/>
            <person name="Feau N."/>
            <person name="Dhillon B."/>
            <person name="Hamelin R."/>
            <person name="Burleigh J."/>
            <person name="Smith J."/>
            <person name="Yandell M."/>
            <person name="Nelson C."/>
            <person name="Grigoriev I."/>
            <person name="Davis J."/>
        </authorList>
    </citation>
    <scope>NUCLEOTIDE SEQUENCE</scope>
    <source>
        <strain evidence="1">G11</strain>
    </source>
</reference>
<organism evidence="1 2">
    <name type="scientific">Cronartium quercuum f. sp. fusiforme G11</name>
    <dbReference type="NCBI Taxonomy" id="708437"/>
    <lineage>
        <taxon>Eukaryota</taxon>
        <taxon>Fungi</taxon>
        <taxon>Dikarya</taxon>
        <taxon>Basidiomycota</taxon>
        <taxon>Pucciniomycotina</taxon>
        <taxon>Pucciniomycetes</taxon>
        <taxon>Pucciniales</taxon>
        <taxon>Coleosporiaceae</taxon>
        <taxon>Cronartium</taxon>
    </lineage>
</organism>
<gene>
    <name evidence="1" type="ORF">CROQUDRAFT_99466</name>
</gene>
<evidence type="ECO:0000313" key="1">
    <source>
        <dbReference type="EMBL" id="KAG0140889.1"/>
    </source>
</evidence>
<dbReference type="Proteomes" id="UP000886653">
    <property type="component" value="Unassembled WGS sequence"/>
</dbReference>
<keyword evidence="2" id="KW-1185">Reference proteome</keyword>